<protein>
    <submittedName>
        <fullName evidence="2">Protein AMAC1</fullName>
    </submittedName>
</protein>
<reference evidence="3" key="1">
    <citation type="journal article" date="2013" name="Science">
        <title>Comparative analysis of bat genomes provides insight into the evolution of flight and immunity.</title>
        <authorList>
            <person name="Zhang G."/>
            <person name="Cowled C."/>
            <person name="Shi Z."/>
            <person name="Huang Z."/>
            <person name="Bishop-Lilly K.A."/>
            <person name="Fang X."/>
            <person name="Wynne J.W."/>
            <person name="Xiong Z."/>
            <person name="Baker M.L."/>
            <person name="Zhao W."/>
            <person name="Tachedjian M."/>
            <person name="Zhu Y."/>
            <person name="Zhou P."/>
            <person name="Jiang X."/>
            <person name="Ng J."/>
            <person name="Yang L."/>
            <person name="Wu L."/>
            <person name="Xiao J."/>
            <person name="Feng Y."/>
            <person name="Chen Y."/>
            <person name="Sun X."/>
            <person name="Zhang Y."/>
            <person name="Marsh G.A."/>
            <person name="Crameri G."/>
            <person name="Broder C.C."/>
            <person name="Frey K.G."/>
            <person name="Wang L.F."/>
            <person name="Wang J."/>
        </authorList>
    </citation>
    <scope>NUCLEOTIDE SEQUENCE [LARGE SCALE GENOMIC DNA]</scope>
</reference>
<sequence length="139" mass="14277">MALSYVLAFLGGLALSLGLPLLPTNSAFLLGLMDPVGCVPGLSPFPCCPLILSSELELCEGSGDLCSGLLCVSYSVTKVHPALVCTILHSEVVVAPAMLHHAGQCERDGGTSDIIGAVVVLAITKAQNLSCERAGQVEE</sequence>
<name>L5M258_MYODS</name>
<evidence type="ECO:0000313" key="2">
    <source>
        <dbReference type="EMBL" id="ELK31798.1"/>
    </source>
</evidence>
<dbReference type="AlphaFoldDB" id="L5M258"/>
<evidence type="ECO:0000313" key="3">
    <source>
        <dbReference type="Proteomes" id="UP000010556"/>
    </source>
</evidence>
<evidence type="ECO:0000256" key="1">
    <source>
        <dbReference type="SAM" id="SignalP"/>
    </source>
</evidence>
<accession>L5M258</accession>
<dbReference type="Proteomes" id="UP000010556">
    <property type="component" value="Unassembled WGS sequence"/>
</dbReference>
<feature type="signal peptide" evidence="1">
    <location>
        <begin position="1"/>
        <end position="18"/>
    </location>
</feature>
<dbReference type="EMBL" id="KB105946">
    <property type="protein sequence ID" value="ELK31798.1"/>
    <property type="molecule type" value="Genomic_DNA"/>
</dbReference>
<feature type="chain" id="PRO_5003970780" evidence="1">
    <location>
        <begin position="19"/>
        <end position="139"/>
    </location>
</feature>
<keyword evidence="3" id="KW-1185">Reference proteome</keyword>
<organism evidence="2 3">
    <name type="scientific">Myotis davidii</name>
    <name type="common">David's myotis</name>
    <dbReference type="NCBI Taxonomy" id="225400"/>
    <lineage>
        <taxon>Eukaryota</taxon>
        <taxon>Metazoa</taxon>
        <taxon>Chordata</taxon>
        <taxon>Craniata</taxon>
        <taxon>Vertebrata</taxon>
        <taxon>Euteleostomi</taxon>
        <taxon>Mammalia</taxon>
        <taxon>Eutheria</taxon>
        <taxon>Laurasiatheria</taxon>
        <taxon>Chiroptera</taxon>
        <taxon>Yangochiroptera</taxon>
        <taxon>Vespertilionidae</taxon>
        <taxon>Myotis</taxon>
    </lineage>
</organism>
<proteinExistence type="predicted"/>
<keyword evidence="1" id="KW-0732">Signal</keyword>
<gene>
    <name evidence="2" type="ORF">MDA_GLEAN10018301</name>
</gene>